<dbReference type="InterPro" id="IPR006118">
    <property type="entry name" value="Recombinase_CS"/>
</dbReference>
<dbReference type="InterPro" id="IPR036162">
    <property type="entry name" value="Resolvase-like_N_sf"/>
</dbReference>
<accession>A0A927RM49</accession>
<evidence type="ECO:0000256" key="2">
    <source>
        <dbReference type="ARBA" id="ARBA00023125"/>
    </source>
</evidence>
<dbReference type="GO" id="GO:0003677">
    <property type="term" value="F:DNA binding"/>
    <property type="evidence" value="ECO:0007669"/>
    <property type="project" value="UniProtKB-KW"/>
</dbReference>
<feature type="region of interest" description="Disordered" evidence="4">
    <location>
        <begin position="59"/>
        <end position="115"/>
    </location>
</feature>
<dbReference type="GO" id="GO:0000150">
    <property type="term" value="F:DNA strand exchange activity"/>
    <property type="evidence" value="ECO:0007669"/>
    <property type="project" value="InterPro"/>
</dbReference>
<protein>
    <recommendedName>
        <fullName evidence="5">Resolvase/invertase-type recombinase catalytic domain-containing protein</fullName>
    </recommendedName>
</protein>
<dbReference type="InterPro" id="IPR006119">
    <property type="entry name" value="Resolv_N"/>
</dbReference>
<sequence length="179" mass="18670">MPSPAAVRDGDTLVVSKLDRLARTVPDARDIGDSLAERGIRLSLGVVLPAQRSQRLGGVNAVARSDGTPGSGGVRRASAGGASASRSATSRRVVTRRTAATPCPPRPAPHSTGRGQFLDTVRRRGVGWQDWDVFGDAMDQWSNGYVLVQRQVTGPDAVTAAAGDTVETAPTPTTTSRPS</sequence>
<dbReference type="Proteomes" id="UP000638648">
    <property type="component" value="Unassembled WGS sequence"/>
</dbReference>
<dbReference type="AlphaFoldDB" id="A0A927RM49"/>
<keyword evidence="1" id="KW-0229">DNA integration</keyword>
<dbReference type="RefSeq" id="WP_337918085.1">
    <property type="nucleotide sequence ID" value="NZ_BAABJL010000218.1"/>
</dbReference>
<feature type="region of interest" description="Disordered" evidence="4">
    <location>
        <begin position="157"/>
        <end position="179"/>
    </location>
</feature>
<feature type="compositionally biased region" description="Low complexity" evidence="4">
    <location>
        <begin position="165"/>
        <end position="179"/>
    </location>
</feature>
<organism evidence="6 7">
    <name type="scientific">Actinopolymorpha pittospori</name>
    <dbReference type="NCBI Taxonomy" id="648752"/>
    <lineage>
        <taxon>Bacteria</taxon>
        <taxon>Bacillati</taxon>
        <taxon>Actinomycetota</taxon>
        <taxon>Actinomycetes</taxon>
        <taxon>Propionibacteriales</taxon>
        <taxon>Actinopolymorphaceae</taxon>
        <taxon>Actinopolymorpha</taxon>
    </lineage>
</organism>
<proteinExistence type="predicted"/>
<comment type="caution">
    <text evidence="6">The sequence shown here is derived from an EMBL/GenBank/DDBJ whole genome shotgun (WGS) entry which is preliminary data.</text>
</comment>
<evidence type="ECO:0000256" key="1">
    <source>
        <dbReference type="ARBA" id="ARBA00022908"/>
    </source>
</evidence>
<dbReference type="SUPFAM" id="SSF53041">
    <property type="entry name" value="Resolvase-like"/>
    <property type="match status" value="1"/>
</dbReference>
<keyword evidence="2" id="KW-0238">DNA-binding</keyword>
<evidence type="ECO:0000313" key="7">
    <source>
        <dbReference type="Proteomes" id="UP000638648"/>
    </source>
</evidence>
<dbReference type="EMBL" id="JADBEM010000001">
    <property type="protein sequence ID" value="MBE1609841.1"/>
    <property type="molecule type" value="Genomic_DNA"/>
</dbReference>
<evidence type="ECO:0000256" key="4">
    <source>
        <dbReference type="SAM" id="MobiDB-lite"/>
    </source>
</evidence>
<keyword evidence="7" id="KW-1185">Reference proteome</keyword>
<keyword evidence="3" id="KW-0233">DNA recombination</keyword>
<dbReference type="PROSITE" id="PS00398">
    <property type="entry name" value="RECOMBINASES_2"/>
    <property type="match status" value="1"/>
</dbReference>
<evidence type="ECO:0000313" key="6">
    <source>
        <dbReference type="EMBL" id="MBE1609841.1"/>
    </source>
</evidence>
<feature type="domain" description="Resolvase/invertase-type recombinase catalytic" evidence="5">
    <location>
        <begin position="6"/>
        <end position="42"/>
    </location>
</feature>
<reference evidence="6" key="1">
    <citation type="submission" date="2020-10" db="EMBL/GenBank/DDBJ databases">
        <title>Sequencing the genomes of 1000 actinobacteria strains.</title>
        <authorList>
            <person name="Klenk H.-P."/>
        </authorList>
    </citation>
    <scope>NUCLEOTIDE SEQUENCE</scope>
    <source>
        <strain evidence="6">DSM 45354</strain>
    </source>
</reference>
<evidence type="ECO:0000259" key="5">
    <source>
        <dbReference type="Pfam" id="PF00239"/>
    </source>
</evidence>
<evidence type="ECO:0000256" key="3">
    <source>
        <dbReference type="ARBA" id="ARBA00023172"/>
    </source>
</evidence>
<gene>
    <name evidence="6" type="ORF">HEB94_006689</name>
</gene>
<dbReference type="Pfam" id="PF00239">
    <property type="entry name" value="Resolvase"/>
    <property type="match status" value="1"/>
</dbReference>
<feature type="compositionally biased region" description="Low complexity" evidence="4">
    <location>
        <begin position="74"/>
        <end position="101"/>
    </location>
</feature>
<name>A0A927RM49_9ACTN</name>
<dbReference type="Gene3D" id="3.40.50.1390">
    <property type="entry name" value="Resolvase, N-terminal catalytic domain"/>
    <property type="match status" value="1"/>
</dbReference>
<dbReference type="GO" id="GO:0015074">
    <property type="term" value="P:DNA integration"/>
    <property type="evidence" value="ECO:0007669"/>
    <property type="project" value="UniProtKB-KW"/>
</dbReference>